<evidence type="ECO:0000256" key="12">
    <source>
        <dbReference type="SAM" id="Phobius"/>
    </source>
</evidence>
<evidence type="ECO:0000256" key="11">
    <source>
        <dbReference type="ARBA" id="ARBA00032555"/>
    </source>
</evidence>
<feature type="transmembrane region" description="Helical" evidence="12">
    <location>
        <begin position="91"/>
        <end position="114"/>
    </location>
</feature>
<gene>
    <name evidence="13" type="ORF">PCOR1329_LOCUS53456</name>
</gene>
<protein>
    <recommendedName>
        <fullName evidence="3">Molybdate-anion transporter</fullName>
    </recommendedName>
    <alternativeName>
        <fullName evidence="10">Major facilitator superfamily domain-containing protein 5</fullName>
    </alternativeName>
    <alternativeName>
        <fullName evidence="11">Molybdate transporter 2 homolog</fullName>
    </alternativeName>
</protein>
<dbReference type="PANTHER" id="PTHR23516:SF1">
    <property type="entry name" value="MOLYBDATE-ANION TRANSPORTER"/>
    <property type="match status" value="1"/>
</dbReference>
<evidence type="ECO:0000256" key="1">
    <source>
        <dbReference type="ARBA" id="ARBA00003019"/>
    </source>
</evidence>
<feature type="transmembrane region" description="Helical" evidence="12">
    <location>
        <begin position="135"/>
        <end position="160"/>
    </location>
</feature>
<dbReference type="InterPro" id="IPR036259">
    <property type="entry name" value="MFS_trans_sf"/>
</dbReference>
<name>A0ABN9V368_9DINO</name>
<feature type="transmembrane region" description="Helical" evidence="12">
    <location>
        <begin position="64"/>
        <end position="85"/>
    </location>
</feature>
<evidence type="ECO:0000256" key="2">
    <source>
        <dbReference type="ARBA" id="ARBA00004651"/>
    </source>
</evidence>
<comment type="subcellular location">
    <subcellularLocation>
        <location evidence="2">Cell membrane</location>
        <topology evidence="2">Multi-pass membrane protein</topology>
    </subcellularLocation>
</comment>
<evidence type="ECO:0000313" key="13">
    <source>
        <dbReference type="EMBL" id="CAK0866205.1"/>
    </source>
</evidence>
<evidence type="ECO:0000256" key="8">
    <source>
        <dbReference type="ARBA" id="ARBA00023065"/>
    </source>
</evidence>
<keyword evidence="7 12" id="KW-1133">Transmembrane helix</keyword>
<organism evidence="13 14">
    <name type="scientific">Prorocentrum cordatum</name>
    <dbReference type="NCBI Taxonomy" id="2364126"/>
    <lineage>
        <taxon>Eukaryota</taxon>
        <taxon>Sar</taxon>
        <taxon>Alveolata</taxon>
        <taxon>Dinophyceae</taxon>
        <taxon>Prorocentrales</taxon>
        <taxon>Prorocentraceae</taxon>
        <taxon>Prorocentrum</taxon>
    </lineage>
</organism>
<proteinExistence type="predicted"/>
<dbReference type="PANTHER" id="PTHR23516">
    <property type="entry name" value="SAM (S-ADENOSYL METHIONINE) TRANSPORTER"/>
    <property type="match status" value="1"/>
</dbReference>
<dbReference type="SUPFAM" id="SSF103473">
    <property type="entry name" value="MFS general substrate transporter"/>
    <property type="match status" value="1"/>
</dbReference>
<evidence type="ECO:0000313" key="14">
    <source>
        <dbReference type="Proteomes" id="UP001189429"/>
    </source>
</evidence>
<keyword evidence="5" id="KW-1003">Cell membrane</keyword>
<dbReference type="Proteomes" id="UP001189429">
    <property type="component" value="Unassembled WGS sequence"/>
</dbReference>
<evidence type="ECO:0000256" key="6">
    <source>
        <dbReference type="ARBA" id="ARBA00022692"/>
    </source>
</evidence>
<keyword evidence="6 12" id="KW-0812">Transmembrane</keyword>
<evidence type="ECO:0000256" key="9">
    <source>
        <dbReference type="ARBA" id="ARBA00023136"/>
    </source>
</evidence>
<evidence type="ECO:0000256" key="4">
    <source>
        <dbReference type="ARBA" id="ARBA00022448"/>
    </source>
</evidence>
<dbReference type="EMBL" id="CAUYUJ010016516">
    <property type="protein sequence ID" value="CAK0866205.1"/>
    <property type="molecule type" value="Genomic_DNA"/>
</dbReference>
<comment type="caution">
    <text evidence="13">The sequence shown here is derived from an EMBL/GenBank/DDBJ whole genome shotgun (WGS) entry which is preliminary data.</text>
</comment>
<keyword evidence="14" id="KW-1185">Reference proteome</keyword>
<reference evidence="13" key="1">
    <citation type="submission" date="2023-10" db="EMBL/GenBank/DDBJ databases">
        <authorList>
            <person name="Chen Y."/>
            <person name="Shah S."/>
            <person name="Dougan E. K."/>
            <person name="Thang M."/>
            <person name="Chan C."/>
        </authorList>
    </citation>
    <scope>NUCLEOTIDE SEQUENCE [LARGE SCALE GENOMIC DNA]</scope>
</reference>
<keyword evidence="4" id="KW-0813">Transport</keyword>
<evidence type="ECO:0000256" key="10">
    <source>
        <dbReference type="ARBA" id="ARBA00030646"/>
    </source>
</evidence>
<sequence length="194" mass="20787">MMMVACFEGSMYTFVFNWTPALSNQLSTPAFGMVFASFMMAYMCGSSTFDLLRGRGASAAQLAQWAFGLGAVAFLVAGCMFRLSLEVKNLVTIYGGFLLFEFCCGLYFPSVSTIKGEAVPESIRSTVYNLYRVPMNAIVLAVLLGNISMTCVFVTCFVLLASAGLSINHLGKAEQKGLGAGDVESYGTAAARCH</sequence>
<accession>A0ABN9V368</accession>
<evidence type="ECO:0000256" key="5">
    <source>
        <dbReference type="ARBA" id="ARBA00022475"/>
    </source>
</evidence>
<evidence type="ECO:0000256" key="7">
    <source>
        <dbReference type="ARBA" id="ARBA00022989"/>
    </source>
</evidence>
<keyword evidence="8" id="KW-0406">Ion transport</keyword>
<keyword evidence="9 12" id="KW-0472">Membrane</keyword>
<dbReference type="Pfam" id="PF05631">
    <property type="entry name" value="MFS_5"/>
    <property type="match status" value="1"/>
</dbReference>
<comment type="function">
    <text evidence="1">Mediates high-affinity intracellular uptake of the rare oligo-element molybdenum.</text>
</comment>
<evidence type="ECO:0000256" key="3">
    <source>
        <dbReference type="ARBA" id="ARBA00021242"/>
    </source>
</evidence>
<dbReference type="InterPro" id="IPR008509">
    <property type="entry name" value="MOT2/MFSD5"/>
</dbReference>